<feature type="chain" id="PRO_5008078106" evidence="2">
    <location>
        <begin position="21"/>
        <end position="149"/>
    </location>
</feature>
<feature type="compositionally biased region" description="Pro residues" evidence="1">
    <location>
        <begin position="49"/>
        <end position="69"/>
    </location>
</feature>
<evidence type="ECO:0000313" key="4">
    <source>
        <dbReference type="Proteomes" id="UP000077115"/>
    </source>
</evidence>
<dbReference type="VEuPathDB" id="FungiDB:BDEG_28026"/>
<reference evidence="3 4" key="2">
    <citation type="submission" date="2016-05" db="EMBL/GenBank/DDBJ databases">
        <title>Lineage-specific infection strategies underlie the spectrum of fungal disease in amphibians.</title>
        <authorList>
            <person name="Cuomo C.A."/>
            <person name="Farrer R.A."/>
            <person name="James T."/>
            <person name="Longcore J."/>
            <person name="Birren B."/>
        </authorList>
    </citation>
    <scope>NUCLEOTIDE SEQUENCE [LARGE SCALE GENOMIC DNA]</scope>
    <source>
        <strain evidence="3 4">JEL423</strain>
    </source>
</reference>
<evidence type="ECO:0000256" key="1">
    <source>
        <dbReference type="SAM" id="MobiDB-lite"/>
    </source>
</evidence>
<reference evidence="3 4" key="1">
    <citation type="submission" date="2006-10" db="EMBL/GenBank/DDBJ databases">
        <title>The Genome Sequence of Batrachochytrium dendrobatidis JEL423.</title>
        <authorList>
            <consortium name="The Broad Institute Genome Sequencing Platform"/>
            <person name="Birren B."/>
            <person name="Lander E."/>
            <person name="Galagan J."/>
            <person name="Cuomo C."/>
            <person name="Devon K."/>
            <person name="Jaffe D."/>
            <person name="Butler J."/>
            <person name="Alvarez P."/>
            <person name="Gnerre S."/>
            <person name="Grabherr M."/>
            <person name="Kleber M."/>
            <person name="Mauceli E."/>
            <person name="Brockman W."/>
            <person name="Young S."/>
            <person name="LaButti K."/>
            <person name="Sykes S."/>
            <person name="DeCaprio D."/>
            <person name="Crawford M."/>
            <person name="Koehrsen M."/>
            <person name="Engels R."/>
            <person name="Montgomery P."/>
            <person name="Pearson M."/>
            <person name="Howarth C."/>
            <person name="Larson L."/>
            <person name="White J."/>
            <person name="O'Leary S."/>
            <person name="Kodira C."/>
            <person name="Zeng Q."/>
            <person name="Yandava C."/>
            <person name="Alvarado L."/>
            <person name="Longcore J."/>
            <person name="James T."/>
        </authorList>
    </citation>
    <scope>NUCLEOTIDE SEQUENCE [LARGE SCALE GENOMIC DNA]</scope>
    <source>
        <strain evidence="3 4">JEL423</strain>
    </source>
</reference>
<accession>A0A177WY42</accession>
<gene>
    <name evidence="3" type="ORF">BDEG_28026</name>
</gene>
<protein>
    <submittedName>
        <fullName evidence="3">Uncharacterized protein</fullName>
    </submittedName>
</protein>
<proteinExistence type="predicted"/>
<feature type="signal peptide" evidence="2">
    <location>
        <begin position="1"/>
        <end position="20"/>
    </location>
</feature>
<evidence type="ECO:0000313" key="3">
    <source>
        <dbReference type="EMBL" id="OAJ44838.1"/>
    </source>
</evidence>
<organism evidence="3 4">
    <name type="scientific">Batrachochytrium dendrobatidis (strain JEL423)</name>
    <dbReference type="NCBI Taxonomy" id="403673"/>
    <lineage>
        <taxon>Eukaryota</taxon>
        <taxon>Fungi</taxon>
        <taxon>Fungi incertae sedis</taxon>
        <taxon>Chytridiomycota</taxon>
        <taxon>Chytridiomycota incertae sedis</taxon>
        <taxon>Chytridiomycetes</taxon>
        <taxon>Rhizophydiales</taxon>
        <taxon>Rhizophydiales incertae sedis</taxon>
        <taxon>Batrachochytrium</taxon>
    </lineage>
</organism>
<dbReference type="Proteomes" id="UP000077115">
    <property type="component" value="Unassembled WGS sequence"/>
</dbReference>
<dbReference type="EMBL" id="DS022313">
    <property type="protein sequence ID" value="OAJ44838.1"/>
    <property type="molecule type" value="Genomic_DNA"/>
</dbReference>
<feature type="compositionally biased region" description="Polar residues" evidence="1">
    <location>
        <begin position="32"/>
        <end position="41"/>
    </location>
</feature>
<name>A0A177WY42_BATDL</name>
<feature type="region of interest" description="Disordered" evidence="1">
    <location>
        <begin position="25"/>
        <end position="71"/>
    </location>
</feature>
<keyword evidence="2" id="KW-0732">Signal</keyword>
<sequence length="149" mass="15008">MIASTYLFTIFAAFAMTASAVNPHKSPVSHKSLINSPKSLTPASASAPAPAPSQFPPPSQSPAPAPSPPVAFVGMGVAGPCKDDSSCDEGLKCKRLDTQDPGSDGICTVPKGKVVDLGAKCGGFSRSAPQCANGLTCKLGPVSDGGERH</sequence>
<evidence type="ECO:0000256" key="2">
    <source>
        <dbReference type="SAM" id="SignalP"/>
    </source>
</evidence>
<dbReference type="AlphaFoldDB" id="A0A177WY42"/>